<dbReference type="AlphaFoldDB" id="A0A2W5NGC6"/>
<evidence type="ECO:0000313" key="1">
    <source>
        <dbReference type="EMBL" id="PZQ51279.1"/>
    </source>
</evidence>
<dbReference type="Proteomes" id="UP000249185">
    <property type="component" value="Unassembled WGS sequence"/>
</dbReference>
<name>A0A2W5NGC6_RHOSU</name>
<gene>
    <name evidence="1" type="ORF">DI556_03655</name>
</gene>
<organism evidence="1 2">
    <name type="scientific">Rhodovulum sulfidophilum</name>
    <name type="common">Rhodobacter sulfidophilus</name>
    <dbReference type="NCBI Taxonomy" id="35806"/>
    <lineage>
        <taxon>Bacteria</taxon>
        <taxon>Pseudomonadati</taxon>
        <taxon>Pseudomonadota</taxon>
        <taxon>Alphaproteobacteria</taxon>
        <taxon>Rhodobacterales</taxon>
        <taxon>Paracoccaceae</taxon>
        <taxon>Rhodovulum</taxon>
    </lineage>
</organism>
<proteinExistence type="predicted"/>
<evidence type="ECO:0000313" key="2">
    <source>
        <dbReference type="Proteomes" id="UP000249185"/>
    </source>
</evidence>
<reference evidence="1 2" key="1">
    <citation type="submission" date="2017-08" db="EMBL/GenBank/DDBJ databases">
        <title>Infants hospitalized years apart are colonized by the same room-sourced microbial strains.</title>
        <authorList>
            <person name="Brooks B."/>
            <person name="Olm M.R."/>
            <person name="Firek B.A."/>
            <person name="Baker R."/>
            <person name="Thomas B.C."/>
            <person name="Morowitz M.J."/>
            <person name="Banfield J.F."/>
        </authorList>
    </citation>
    <scope>NUCLEOTIDE SEQUENCE [LARGE SCALE GENOMIC DNA]</scope>
    <source>
        <strain evidence="1">S2_005_002_R2_34</strain>
    </source>
</reference>
<protein>
    <submittedName>
        <fullName evidence="1">Uncharacterized protein</fullName>
    </submittedName>
</protein>
<sequence length="144" mass="16351">MSESEPSPPTDVTADLVRLMPRDAVYMLRFLGESQLRLQRHFQDFIAARLARLGVTPDSHPMIHGFIETHALTLRDFVFAGVSMAHQLRVAEMERLLGDTTSLLSVDIWDELRDHIETAERQFEAQAAALPDQLEGYRAPEPPR</sequence>
<accession>A0A2W5NGC6</accession>
<comment type="caution">
    <text evidence="1">The sequence shown here is derived from an EMBL/GenBank/DDBJ whole genome shotgun (WGS) entry which is preliminary data.</text>
</comment>
<dbReference type="EMBL" id="QFPW01000002">
    <property type="protein sequence ID" value="PZQ51279.1"/>
    <property type="molecule type" value="Genomic_DNA"/>
</dbReference>